<keyword evidence="2 7" id="KW-0645">Protease</keyword>
<dbReference type="InterPro" id="IPR011050">
    <property type="entry name" value="Pectin_lyase_fold/virulence"/>
</dbReference>
<dbReference type="InterPro" id="IPR034061">
    <property type="entry name" value="Peptidases_S8_Autotransporter"/>
</dbReference>
<keyword evidence="3" id="KW-0732">Signal</keyword>
<organism evidence="9 10">
    <name type="scientific">Methylobacterium brachiatum</name>
    <dbReference type="NCBI Taxonomy" id="269660"/>
    <lineage>
        <taxon>Bacteria</taxon>
        <taxon>Pseudomonadati</taxon>
        <taxon>Pseudomonadota</taxon>
        <taxon>Alphaproteobacteria</taxon>
        <taxon>Hyphomicrobiales</taxon>
        <taxon>Methylobacteriaceae</taxon>
        <taxon>Methylobacterium</taxon>
    </lineage>
</organism>
<dbReference type="GO" id="GO:0004252">
    <property type="term" value="F:serine-type endopeptidase activity"/>
    <property type="evidence" value="ECO:0007669"/>
    <property type="project" value="UniProtKB-UniRule"/>
</dbReference>
<dbReference type="PANTHER" id="PTHR43806">
    <property type="entry name" value="PEPTIDASE S8"/>
    <property type="match status" value="1"/>
</dbReference>
<proteinExistence type="inferred from homology"/>
<feature type="active site" description="Charge relay system" evidence="6 7">
    <location>
        <position position="51"/>
    </location>
</feature>
<dbReference type="SUPFAM" id="SSF51126">
    <property type="entry name" value="Pectin lyase-like"/>
    <property type="match status" value="1"/>
</dbReference>
<evidence type="ECO:0000259" key="8">
    <source>
        <dbReference type="PROSITE" id="PS51208"/>
    </source>
</evidence>
<dbReference type="RefSeq" id="WP_230368247.1">
    <property type="nucleotide sequence ID" value="NZ_JAJALK010000024.1"/>
</dbReference>
<dbReference type="InterPro" id="IPR015500">
    <property type="entry name" value="Peptidase_S8_subtilisin-rel"/>
</dbReference>
<dbReference type="InterPro" id="IPR005546">
    <property type="entry name" value="Autotransporte_beta"/>
</dbReference>
<feature type="domain" description="Autotransporter" evidence="8">
    <location>
        <begin position="1191"/>
        <end position="1472"/>
    </location>
</feature>
<evidence type="ECO:0000256" key="4">
    <source>
        <dbReference type="ARBA" id="ARBA00022801"/>
    </source>
</evidence>
<keyword evidence="4 7" id="KW-0378">Hydrolase</keyword>
<dbReference type="Gene3D" id="2.40.128.130">
    <property type="entry name" value="Autotransporter beta-domain"/>
    <property type="match status" value="1"/>
</dbReference>
<dbReference type="InterPro" id="IPR013425">
    <property type="entry name" value="Autotrns_rpt"/>
</dbReference>
<feature type="active site" description="Charge relay system" evidence="6 7">
    <location>
        <position position="102"/>
    </location>
</feature>
<evidence type="ECO:0000313" key="9">
    <source>
        <dbReference type="EMBL" id="MDQ0544918.1"/>
    </source>
</evidence>
<dbReference type="Proteomes" id="UP001223420">
    <property type="component" value="Unassembled WGS sequence"/>
</dbReference>
<dbReference type="Pfam" id="PF12951">
    <property type="entry name" value="PATR"/>
    <property type="match status" value="3"/>
</dbReference>
<dbReference type="InterPro" id="IPR036709">
    <property type="entry name" value="Autotransporte_beta_dom_sf"/>
</dbReference>
<evidence type="ECO:0000313" key="10">
    <source>
        <dbReference type="Proteomes" id="UP001223420"/>
    </source>
</evidence>
<dbReference type="PANTHER" id="PTHR43806:SF11">
    <property type="entry name" value="CEREVISIN-RELATED"/>
    <property type="match status" value="1"/>
</dbReference>
<dbReference type="Pfam" id="PF03797">
    <property type="entry name" value="Autotransporter"/>
    <property type="match status" value="1"/>
</dbReference>
<dbReference type="GO" id="GO:0006508">
    <property type="term" value="P:proteolysis"/>
    <property type="evidence" value="ECO:0007669"/>
    <property type="project" value="UniProtKB-KW"/>
</dbReference>
<dbReference type="NCBIfam" id="TIGR02601">
    <property type="entry name" value="autotrns_rpt"/>
    <property type="match status" value="3"/>
</dbReference>
<comment type="caution">
    <text evidence="9">The sequence shown here is derived from an EMBL/GenBank/DDBJ whole genome shotgun (WGS) entry which is preliminary data.</text>
</comment>
<dbReference type="InterPro" id="IPR000209">
    <property type="entry name" value="Peptidase_S8/S53_dom"/>
</dbReference>
<protein>
    <submittedName>
        <fullName evidence="9">Autotransporter-associated beta strand protein</fullName>
    </submittedName>
</protein>
<evidence type="ECO:0000256" key="2">
    <source>
        <dbReference type="ARBA" id="ARBA00022670"/>
    </source>
</evidence>
<evidence type="ECO:0000256" key="6">
    <source>
        <dbReference type="PIRSR" id="PIRSR615500-1"/>
    </source>
</evidence>
<dbReference type="InterPro" id="IPR036852">
    <property type="entry name" value="Peptidase_S8/S53_dom_sf"/>
</dbReference>
<dbReference type="PROSITE" id="PS00136">
    <property type="entry name" value="SUBTILASE_ASP"/>
    <property type="match status" value="1"/>
</dbReference>
<dbReference type="PROSITE" id="PS51208">
    <property type="entry name" value="AUTOTRANSPORTER"/>
    <property type="match status" value="1"/>
</dbReference>
<evidence type="ECO:0000256" key="3">
    <source>
        <dbReference type="ARBA" id="ARBA00022729"/>
    </source>
</evidence>
<evidence type="ECO:0000256" key="5">
    <source>
        <dbReference type="ARBA" id="ARBA00022825"/>
    </source>
</evidence>
<dbReference type="SUPFAM" id="SSF52743">
    <property type="entry name" value="Subtilisin-like"/>
    <property type="match status" value="1"/>
</dbReference>
<dbReference type="InterPro" id="IPR023827">
    <property type="entry name" value="Peptidase_S8_Asp-AS"/>
</dbReference>
<dbReference type="CDD" id="cd04848">
    <property type="entry name" value="Peptidases_S8_Autotransporter_serine_protease_like"/>
    <property type="match status" value="1"/>
</dbReference>
<dbReference type="EMBL" id="JAUSWL010000006">
    <property type="protein sequence ID" value="MDQ0544918.1"/>
    <property type="molecule type" value="Genomic_DNA"/>
</dbReference>
<dbReference type="PROSITE" id="PS00137">
    <property type="entry name" value="SUBTILASE_HIS"/>
    <property type="match status" value="1"/>
</dbReference>
<comment type="similarity">
    <text evidence="1 7">Belongs to the peptidase S8 family.</text>
</comment>
<dbReference type="Gene3D" id="3.40.50.200">
    <property type="entry name" value="Peptidase S8/S53 domain"/>
    <property type="match status" value="1"/>
</dbReference>
<gene>
    <name evidence="9" type="ORF">QO001_003854</name>
</gene>
<dbReference type="InterPro" id="IPR022398">
    <property type="entry name" value="Peptidase_S8_His-AS"/>
</dbReference>
<dbReference type="InterPro" id="IPR023828">
    <property type="entry name" value="Peptidase_S8_Ser-AS"/>
</dbReference>
<keyword evidence="5 7" id="KW-0720">Serine protease</keyword>
<dbReference type="InterPro" id="IPR050131">
    <property type="entry name" value="Peptidase_S8_subtilisin-like"/>
</dbReference>
<accession>A0AAJ1WZ27</accession>
<dbReference type="SUPFAM" id="SSF103515">
    <property type="entry name" value="Autotransporter"/>
    <property type="match status" value="1"/>
</dbReference>
<feature type="active site" description="Charge relay system" evidence="6 7">
    <location>
        <position position="337"/>
    </location>
</feature>
<sequence>MARRPPSFLGLTAADFDTPEYRADWGLAQINAATAYARGFTGAGVLVAVVDTGIDPNHPEFRNLSKPGFTRISPGSDDAYIWNPEFGSPAFPIPALTDRDGHGTHVSGTIGAARDGVGMMGVAYDSTILTLRAIVGNDDASTYAGRLYGDTSAAIEHATAQGARVLNGSYGPNSPPPYIKDEFGNWIKNPAYKVFTIQSYRFSDEKAEYDAIKQAADSGMLLVFAAGNDRQLQPVTSVNPSGSALYPYIRPGNARSGVYQFLDDKGRPISDQSGIDFSGIAGSIVSVVATDSKNKIAWFSNWCGVAAAWCISAPGYDIYSTWPQGLGKSYNTISGTSMAAPHVTGAAAVLMQAYPFLTAPQIAQTMFTTATPIGPAEIYGWGLLNLGKAIDGPGQFTSTWTVNTTYKGQAYYGRFANDISGPGGLIKTGAGILDLTGNNTYAGGTTINGGVLGILADRNLGAASGGLAFGGGTLEVLADGFATARPVTLNSTGTLQIDTGTSSFAGVFADGAGPGSLIKTGPGTASLSAANTYTGSTLVTGGTLALTATGSLISPITVGTAGSFVNAGTATGSLVNVGFTANSGTLAGGVINAGLLASSGAISGGLANAGYTVNSGTVAGGVINVGTLASSGSLSGGLTNAGYTANTGTIGGGVSNTGTLVTSGSLSGGLANAGYTANTGAIGGGVTNTGTLTTRGTLSGGVTNTGTLVASAGRVDGAIRNAGTVAVTGTVASDGTFANAAGATLNVVASGAYGLAGALSNAGTVAVASGASLSAAEIGNAGLLVSDGTLNGPVSNAGTARLSGRLNGALTNTGALQFTGPVSGITALTTTGPLDLGGGAFTVANLSGSATAVLGNGQLTVGGPGASTYAGAIVDGGSPTTLTKVGTGTLNLTGTGRFSGPTTIQQGTLALNGLWTSPVTVAAAGTLRGTGTIAAPVAVAGALRPGNSPGTLTVAGPVSFAPGSLFGLDIDGIGTGAGAGNYARLLAVGPSGAVAANGTLVPVLRGITGNATNGFTPGLGQRFSVLVAQAGLSGSFSGLTQPPAGLAAATRFDALYGAAGLDLVVTPAAYGNLAPLGLAQSGNARAVGAALDVARPAAGTRPDAARARLFDPLYAAAPGTLAGGLASLSGQSYGDAVMADLAARRLVAATIDRRLTSGGGSASFSAGGAGLGPNGTAIDLRGAAGGPDQPLATGEGRIWADALYGFGSRGGDRAAGGANLDAGGLLVGVDRQIGRDTLVGGAFSYLRETGASRGAGAGFGPGSFTTDSYGGTLYGSTRLGAVVLRGTAGGAYADGRVNRTMVLGSAPMRAGGAPSGGDLGLSGFAGYAIATGLPVELVPELGFSYDRLSRGRVSERGGLVPQVFTTAALDGARILAGGRLASVAVDGAAGLRLDARAYWAHELADTAAVVRSSLFGVPFSTRTSALGRDGAVLGVSVSGPVAAGVSLSASYTGEVRPGATAQVFSAGLQAAW</sequence>
<dbReference type="SMART" id="SM00869">
    <property type="entry name" value="Autotransporter"/>
    <property type="match status" value="1"/>
</dbReference>
<dbReference type="PROSITE" id="PS51892">
    <property type="entry name" value="SUBTILASE"/>
    <property type="match status" value="1"/>
</dbReference>
<dbReference type="PRINTS" id="PR00723">
    <property type="entry name" value="SUBTILISIN"/>
</dbReference>
<name>A0AAJ1WZ27_9HYPH</name>
<dbReference type="Pfam" id="PF00082">
    <property type="entry name" value="Peptidase_S8"/>
    <property type="match status" value="1"/>
</dbReference>
<evidence type="ECO:0000256" key="7">
    <source>
        <dbReference type="PROSITE-ProRule" id="PRU01240"/>
    </source>
</evidence>
<dbReference type="PROSITE" id="PS00138">
    <property type="entry name" value="SUBTILASE_SER"/>
    <property type="match status" value="1"/>
</dbReference>
<reference evidence="9" key="1">
    <citation type="submission" date="2023-07" db="EMBL/GenBank/DDBJ databases">
        <title>Genomic Encyclopedia of Type Strains, Phase IV (KMG-IV): sequencing the most valuable type-strain genomes for metagenomic binning, comparative biology and taxonomic classification.</title>
        <authorList>
            <person name="Goeker M."/>
        </authorList>
    </citation>
    <scope>NUCLEOTIDE SEQUENCE</scope>
    <source>
        <strain evidence="9">DSM 19569</strain>
    </source>
</reference>
<evidence type="ECO:0000256" key="1">
    <source>
        <dbReference type="ARBA" id="ARBA00011073"/>
    </source>
</evidence>